<dbReference type="OrthoDB" id="7737197at2759"/>
<organism evidence="2">
    <name type="scientific">Anopheles sinensis</name>
    <name type="common">Mosquito</name>
    <dbReference type="NCBI Taxonomy" id="74873"/>
    <lineage>
        <taxon>Eukaryota</taxon>
        <taxon>Metazoa</taxon>
        <taxon>Ecdysozoa</taxon>
        <taxon>Arthropoda</taxon>
        <taxon>Hexapoda</taxon>
        <taxon>Insecta</taxon>
        <taxon>Pterygota</taxon>
        <taxon>Neoptera</taxon>
        <taxon>Endopterygota</taxon>
        <taxon>Diptera</taxon>
        <taxon>Nematocera</taxon>
        <taxon>Culicoidea</taxon>
        <taxon>Culicidae</taxon>
        <taxon>Anophelinae</taxon>
        <taxon>Anopheles</taxon>
    </lineage>
</organism>
<sequence>MSAQTPTINVLGTKGRKVIVEHGGRVFSAPQKDIREVALLNIQNRRSYYALAGSRPEDEMEQKSKTHRQNGDEMSVKSVDTYTLSSDSEVESHNGAENRSVPTVVPSCSATKVMARLKDEVMRLIDESIEKIEQDWAEQMAGAKEVEQSPEKAPPNTPTEEKKDHGLCGENLLTLHPDGDQGELNHREQNLLVMKSQPFVDSKRRTRMKLLDEIHVRIERLKDMETLE</sequence>
<feature type="region of interest" description="Disordered" evidence="1">
    <location>
        <begin position="53"/>
        <end position="77"/>
    </location>
</feature>
<dbReference type="AlphaFoldDB" id="A0A084WSV5"/>
<dbReference type="Proteomes" id="UP000030765">
    <property type="component" value="Unassembled WGS sequence"/>
</dbReference>
<feature type="compositionally biased region" description="Basic and acidic residues" evidence="1">
    <location>
        <begin position="55"/>
        <end position="75"/>
    </location>
</feature>
<reference evidence="2 4" key="1">
    <citation type="journal article" date="2014" name="BMC Genomics">
        <title>Genome sequence of Anopheles sinensis provides insight into genetics basis of mosquito competence for malaria parasites.</title>
        <authorList>
            <person name="Zhou D."/>
            <person name="Zhang D."/>
            <person name="Ding G."/>
            <person name="Shi L."/>
            <person name="Hou Q."/>
            <person name="Ye Y."/>
            <person name="Xu Y."/>
            <person name="Zhou H."/>
            <person name="Xiong C."/>
            <person name="Li S."/>
            <person name="Yu J."/>
            <person name="Hong S."/>
            <person name="Yu X."/>
            <person name="Zou P."/>
            <person name="Chen C."/>
            <person name="Chang X."/>
            <person name="Wang W."/>
            <person name="Lv Y."/>
            <person name="Sun Y."/>
            <person name="Ma L."/>
            <person name="Shen B."/>
            <person name="Zhu C."/>
        </authorList>
    </citation>
    <scope>NUCLEOTIDE SEQUENCE [LARGE SCALE GENOMIC DNA]</scope>
</reference>
<dbReference type="VEuPathDB" id="VectorBase:ASIC021604"/>
<dbReference type="EMBL" id="ATLV01026736">
    <property type="status" value="NOT_ANNOTATED_CDS"/>
    <property type="molecule type" value="Genomic_DNA"/>
</dbReference>
<feature type="region of interest" description="Disordered" evidence="1">
    <location>
        <begin position="139"/>
        <end position="165"/>
    </location>
</feature>
<name>A0A084WSV5_ANOSI</name>
<dbReference type="EMBL" id="KE525418">
    <property type="protein sequence ID" value="KFB53299.1"/>
    <property type="molecule type" value="Genomic_DNA"/>
</dbReference>
<dbReference type="OMA" id="CIPREPE"/>
<accession>A0A084WSV5</accession>
<gene>
    <name evidence="2" type="ORF">ZHAS_00021604</name>
</gene>
<dbReference type="VEuPathDB" id="VectorBase:ASIS023772"/>
<evidence type="ECO:0000313" key="2">
    <source>
        <dbReference type="EMBL" id="KFB53299.1"/>
    </source>
</evidence>
<evidence type="ECO:0000256" key="1">
    <source>
        <dbReference type="SAM" id="MobiDB-lite"/>
    </source>
</evidence>
<keyword evidence="4" id="KW-1185">Reference proteome</keyword>
<dbReference type="EnsemblMetazoa" id="ASIC021604-RA">
    <property type="protein sequence ID" value="ASIC021604-PA"/>
    <property type="gene ID" value="ASIC021604"/>
</dbReference>
<proteinExistence type="predicted"/>
<evidence type="ECO:0000313" key="3">
    <source>
        <dbReference type="EnsemblMetazoa" id="ASIC021604-PA"/>
    </source>
</evidence>
<evidence type="ECO:0000313" key="4">
    <source>
        <dbReference type="Proteomes" id="UP000030765"/>
    </source>
</evidence>
<protein>
    <submittedName>
        <fullName evidence="2 3">Uncharacterized protein</fullName>
    </submittedName>
</protein>
<reference evidence="3" key="2">
    <citation type="submission" date="2020-05" db="UniProtKB">
        <authorList>
            <consortium name="EnsemblMetazoa"/>
        </authorList>
    </citation>
    <scope>IDENTIFICATION</scope>
</reference>